<protein>
    <submittedName>
        <fullName evidence="1">DUF3141 domain-containing protein</fullName>
    </submittedName>
</protein>
<dbReference type="AlphaFoldDB" id="A0A5B0G861"/>
<gene>
    <name evidence="1" type="ORF">FVF58_43175</name>
</gene>
<dbReference type="PANTHER" id="PTHR36837:SF2">
    <property type="entry name" value="POLY(3-HYDROXYALKANOATE) POLYMERASE SUBUNIT PHAC"/>
    <property type="match status" value="1"/>
</dbReference>
<evidence type="ECO:0000313" key="2">
    <source>
        <dbReference type="Proteomes" id="UP000325273"/>
    </source>
</evidence>
<dbReference type="InterPro" id="IPR051321">
    <property type="entry name" value="PHA/PHB_synthase"/>
</dbReference>
<dbReference type="RefSeq" id="WP_149675733.1">
    <property type="nucleotide sequence ID" value="NZ_VTUZ01000053.1"/>
</dbReference>
<keyword evidence="2" id="KW-1185">Reference proteome</keyword>
<organism evidence="1 2">
    <name type="scientific">Paraburkholderia panacisoli</name>
    <dbReference type="NCBI Taxonomy" id="2603818"/>
    <lineage>
        <taxon>Bacteria</taxon>
        <taxon>Pseudomonadati</taxon>
        <taxon>Pseudomonadota</taxon>
        <taxon>Betaproteobacteria</taxon>
        <taxon>Burkholderiales</taxon>
        <taxon>Burkholderiaceae</taxon>
        <taxon>Paraburkholderia</taxon>
    </lineage>
</organism>
<dbReference type="SUPFAM" id="SSF53474">
    <property type="entry name" value="alpha/beta-Hydrolases"/>
    <property type="match status" value="1"/>
</dbReference>
<dbReference type="Proteomes" id="UP000325273">
    <property type="component" value="Unassembled WGS sequence"/>
</dbReference>
<dbReference type="EMBL" id="VTUZ01000053">
    <property type="protein sequence ID" value="KAA0998791.1"/>
    <property type="molecule type" value="Genomic_DNA"/>
</dbReference>
<comment type="caution">
    <text evidence="1">The sequence shown here is derived from an EMBL/GenBank/DDBJ whole genome shotgun (WGS) entry which is preliminary data.</text>
</comment>
<dbReference type="InterPro" id="IPR024501">
    <property type="entry name" value="DUF3141"/>
</dbReference>
<reference evidence="1 2" key="1">
    <citation type="submission" date="2019-08" db="EMBL/GenBank/DDBJ databases">
        <title>Paraburkholderia sp. DCY113.</title>
        <authorList>
            <person name="Kang J."/>
        </authorList>
    </citation>
    <scope>NUCLEOTIDE SEQUENCE [LARGE SCALE GENOMIC DNA]</scope>
    <source>
        <strain evidence="1 2">DCY113</strain>
    </source>
</reference>
<dbReference type="Pfam" id="PF11339">
    <property type="entry name" value="DUF3141"/>
    <property type="match status" value="1"/>
</dbReference>
<name>A0A5B0G861_9BURK</name>
<dbReference type="Gene3D" id="3.40.50.1820">
    <property type="entry name" value="alpha/beta hydrolase"/>
    <property type="match status" value="1"/>
</dbReference>
<proteinExistence type="predicted"/>
<sequence>MDAATQLARSQEIAGNIAHVFEKRTQNALEQYGKRLRAAVDGDASSDGSVTPFAAQLNPLSAWHYAVDVAQRSLLFWDTVRERGTQYVERTAQELKPALHFDYDVVLDGRHFARPVNYALLYIKPPEGVIVDAKKRPYLIIDPRAGHGPGIGGFRDDSQVGVALRAGHPVYFVVFFQNPEPGQTLLDVCSAEQEFVRKVRSLHSDSPKPAIIGNCQGGWAAMMLASSSAEDTGPIVINGAPMSYWSGAWSEGAGDNPMRYAGGILGGTWLASFSSDLGNGKFDGAYLVQNFEYLNPANTLWDKYYHVYDNIDTEPPRFLEFERWWGGYYLMNREEIEWITRNLFIGNRLWSGEVRGVSGKALDLRDIRSPIILFASMGDNITPPQQAFNWVADLYGSTEEIKARGQVIIGLMDEDAGHLGVFVSGKVAKKQHAQIVNVLEAIETLAPGLYAMLIDEVNGADGKVAYEVTFVEHRLEEIAQRFNRFKREDEKPFEAVAELSEFNQRAYELFVQPYVQWMSNETTARCLREFHPLRFQRWAFSDLNPWLAWLRPAANAVKANRQHADDIEPWRKLEHRGSGIISASLDHFRAMRDASAESLFFSLYTTPFLLRFADRYRNREVAASTASNPRELPFVKEALASIGQGGYDEAVARAAFLLGRSGEPLPLARLATQHELVEAYAEYLPSMPPDQWRRIRGEQELIATYEPQQAIATLPALLAKPADRERLLTLLDRLLADERVQSVTPTAQQWEALQRVRAVLGAPPAARPVAVLEHTPS</sequence>
<accession>A0A5B0G861</accession>
<evidence type="ECO:0000313" key="1">
    <source>
        <dbReference type="EMBL" id="KAA0998791.1"/>
    </source>
</evidence>
<dbReference type="InterPro" id="IPR029058">
    <property type="entry name" value="AB_hydrolase_fold"/>
</dbReference>
<dbReference type="PANTHER" id="PTHR36837">
    <property type="entry name" value="POLY(3-HYDROXYALKANOATE) POLYMERASE SUBUNIT PHAC"/>
    <property type="match status" value="1"/>
</dbReference>